<evidence type="ECO:0000256" key="1">
    <source>
        <dbReference type="SAM" id="MobiDB-lite"/>
    </source>
</evidence>
<evidence type="ECO:0008006" key="5">
    <source>
        <dbReference type="Google" id="ProtNLM"/>
    </source>
</evidence>
<dbReference type="OrthoDB" id="5592990at2"/>
<feature type="compositionally biased region" description="Polar residues" evidence="1">
    <location>
        <begin position="38"/>
        <end position="51"/>
    </location>
</feature>
<proteinExistence type="predicted"/>
<evidence type="ECO:0000256" key="2">
    <source>
        <dbReference type="SAM" id="SignalP"/>
    </source>
</evidence>
<feature type="compositionally biased region" description="Low complexity" evidence="1">
    <location>
        <begin position="28"/>
        <end position="37"/>
    </location>
</feature>
<keyword evidence="2" id="KW-0732">Signal</keyword>
<accession>A0A366GXI0</accession>
<dbReference type="PROSITE" id="PS51257">
    <property type="entry name" value="PROKAR_LIPOPROTEIN"/>
    <property type="match status" value="1"/>
</dbReference>
<dbReference type="AlphaFoldDB" id="A0A366GXI0"/>
<gene>
    <name evidence="3" type="ORF">DET50_102260</name>
</gene>
<evidence type="ECO:0000313" key="3">
    <source>
        <dbReference type="EMBL" id="RBP33445.1"/>
    </source>
</evidence>
<feature type="chain" id="PRO_5016602832" description="Lipoprotein" evidence="2">
    <location>
        <begin position="23"/>
        <end position="484"/>
    </location>
</feature>
<feature type="signal peptide" evidence="2">
    <location>
        <begin position="1"/>
        <end position="22"/>
    </location>
</feature>
<feature type="region of interest" description="Disordered" evidence="1">
    <location>
        <begin position="27"/>
        <end position="52"/>
    </location>
</feature>
<comment type="caution">
    <text evidence="3">The sequence shown here is derived from an EMBL/GenBank/DDBJ whole genome shotgun (WGS) entry which is preliminary data.</text>
</comment>
<dbReference type="RefSeq" id="WP_113861480.1">
    <property type="nucleotide sequence ID" value="NZ_QNRO01000002.1"/>
</dbReference>
<dbReference type="Proteomes" id="UP000252995">
    <property type="component" value="Unassembled WGS sequence"/>
</dbReference>
<reference evidence="3 4" key="1">
    <citation type="submission" date="2018-06" db="EMBL/GenBank/DDBJ databases">
        <title>Freshwater and sediment microbial communities from various areas in North America, analyzing microbe dynamics in response to fracking.</title>
        <authorList>
            <person name="Lamendella R."/>
        </authorList>
    </citation>
    <scope>NUCLEOTIDE SEQUENCE [LARGE SCALE GENOMIC DNA]</scope>
    <source>
        <strain evidence="3 4">114J</strain>
    </source>
</reference>
<protein>
    <recommendedName>
        <fullName evidence="5">Lipoprotein</fullName>
    </recommendedName>
</protein>
<sequence>MFKKNTLLRALIAAGLTSGLVACGGGSSSSSSDGTSTQAEQPSSTTDTKSVGQFVDSPVQGLRYFTSSGSGVTTAEGEFEYKDGDEIFFLVGNTLIGQSIAGPVLTPLDVVGEAQNADKSMNILRFLQTLDENGDPSDGIVISDNVTVLAETTGTEVNFDLPADQFEAQTSVQNLVSEAGKDALVTAEAANTHFETTLSSLANNEVDIRGEWIATTVYKQGGKILCEGTATWTYTTDGLSVTGDELNPDTSVTPVDCGITQLNHTGAYESDALSDPGMGCTGGICTLDQLNKVIPAWDESTSSWTNGNDETINEYNYSVVELSHSIGSDTMRRIKTDMNRSTNTSTQQSNTEVWGVFETTFLKKEAAEYTKDMRGTWEVTSQRSTCPDLSVSRTITYSDTGISVIGEEFYVQNGTCTIQNINETLSYDDPGLPAEFCGPTCTYQELNGTYSDEGETIKLSHKRGTNIINRSKGLDSRSVRVKVN</sequence>
<name>A0A366GXI0_9GAMM</name>
<evidence type="ECO:0000313" key="4">
    <source>
        <dbReference type="Proteomes" id="UP000252995"/>
    </source>
</evidence>
<organism evidence="3 4">
    <name type="scientific">Marinobacter pelagius</name>
    <dbReference type="NCBI Taxonomy" id="379482"/>
    <lineage>
        <taxon>Bacteria</taxon>
        <taxon>Pseudomonadati</taxon>
        <taxon>Pseudomonadota</taxon>
        <taxon>Gammaproteobacteria</taxon>
        <taxon>Pseudomonadales</taxon>
        <taxon>Marinobacteraceae</taxon>
        <taxon>Marinobacter</taxon>
    </lineage>
</organism>
<dbReference type="EMBL" id="QNRO01000002">
    <property type="protein sequence ID" value="RBP33445.1"/>
    <property type="molecule type" value="Genomic_DNA"/>
</dbReference>